<feature type="region of interest" description="Disordered" evidence="1">
    <location>
        <begin position="92"/>
        <end position="114"/>
    </location>
</feature>
<dbReference type="Proteomes" id="UP001465331">
    <property type="component" value="Unassembled WGS sequence"/>
</dbReference>
<dbReference type="InterPro" id="IPR052563">
    <property type="entry name" value="FliK"/>
</dbReference>
<dbReference type="EMBL" id="JBEPIJ010000008">
    <property type="protein sequence ID" value="MES0874094.1"/>
    <property type="molecule type" value="Genomic_DNA"/>
</dbReference>
<reference evidence="3 4" key="1">
    <citation type="submission" date="2024-06" db="EMBL/GenBank/DDBJ databases">
        <authorList>
            <person name="Li Z."/>
            <person name="Jiang Y."/>
        </authorList>
    </citation>
    <scope>NUCLEOTIDE SEQUENCE [LARGE SCALE GENOMIC DNA]</scope>
    <source>
        <strain evidence="3 4">HSW-8</strain>
    </source>
</reference>
<feature type="compositionally biased region" description="Low complexity" evidence="1">
    <location>
        <begin position="1"/>
        <end position="10"/>
    </location>
</feature>
<feature type="domain" description="Flagellar hook-length control protein-like C-terminal" evidence="2">
    <location>
        <begin position="206"/>
        <end position="280"/>
    </location>
</feature>
<protein>
    <submittedName>
        <fullName evidence="3">Flagellar hook-length control protein FliK</fullName>
    </submittedName>
</protein>
<proteinExistence type="predicted"/>
<comment type="caution">
    <text evidence="3">The sequence shown here is derived from an EMBL/GenBank/DDBJ whole genome shotgun (WGS) entry which is preliminary data.</text>
</comment>
<evidence type="ECO:0000259" key="2">
    <source>
        <dbReference type="Pfam" id="PF02120"/>
    </source>
</evidence>
<dbReference type="InterPro" id="IPR021136">
    <property type="entry name" value="Flagellar_hook_control-like_C"/>
</dbReference>
<dbReference type="PANTHER" id="PTHR37533">
    <property type="entry name" value="FLAGELLAR HOOK-LENGTH CONTROL PROTEIN"/>
    <property type="match status" value="1"/>
</dbReference>
<dbReference type="RefSeq" id="WP_352889060.1">
    <property type="nucleotide sequence ID" value="NZ_JBEPIJ010000008.1"/>
</dbReference>
<feature type="region of interest" description="Disordered" evidence="1">
    <location>
        <begin position="141"/>
        <end position="169"/>
    </location>
</feature>
<evidence type="ECO:0000313" key="4">
    <source>
        <dbReference type="Proteomes" id="UP001465331"/>
    </source>
</evidence>
<keyword evidence="3" id="KW-0966">Cell projection</keyword>
<feature type="region of interest" description="Disordered" evidence="1">
    <location>
        <begin position="1"/>
        <end position="37"/>
    </location>
</feature>
<name>A0ABV2AAC7_9GAMM</name>
<evidence type="ECO:0000256" key="1">
    <source>
        <dbReference type="SAM" id="MobiDB-lite"/>
    </source>
</evidence>
<sequence length="315" mass="31206">MNLPAIGGPAAVPPAATPAAPGAGGAPQAPPFVLSADTSPALAPTLVPSDAPAAQAPPADDAAPLIGWLFASFALAPACAAAAPSPATAAAAPAVTRRTSEPHASPMPTPDWSADTERAFVASVVSDTRDAAGVPAIAASPAATGEDGADPAPPLAAASSPPLPAPASPVCAPTVANAAPQAAAVNPYGALPLVVDVPDVALDLGERIAWLLDQGLSEAILELHPAELGALTIRIETQAQQAQVHIIAAEPAARALLSQHLPQLRELLGASGLTLTRGQVECAERRAPPASGAGEPSVRIARRRITAVTLVDTYV</sequence>
<dbReference type="Gene3D" id="3.30.750.140">
    <property type="match status" value="1"/>
</dbReference>
<gene>
    <name evidence="3" type="ORF">ABSH63_08770</name>
</gene>
<keyword evidence="3" id="KW-0969">Cilium</keyword>
<dbReference type="InterPro" id="IPR038610">
    <property type="entry name" value="FliK-like_C_sf"/>
</dbReference>
<dbReference type="Pfam" id="PF02120">
    <property type="entry name" value="Flg_hook"/>
    <property type="match status" value="1"/>
</dbReference>
<evidence type="ECO:0000313" key="3">
    <source>
        <dbReference type="EMBL" id="MES0874094.1"/>
    </source>
</evidence>
<dbReference type="CDD" id="cd17470">
    <property type="entry name" value="T3SS_Flik_C"/>
    <property type="match status" value="1"/>
</dbReference>
<keyword evidence="4" id="KW-1185">Reference proteome</keyword>
<dbReference type="PANTHER" id="PTHR37533:SF2">
    <property type="entry name" value="FLAGELLAR HOOK-LENGTH CONTROL PROTEIN"/>
    <property type="match status" value="1"/>
</dbReference>
<keyword evidence="3" id="KW-0282">Flagellum</keyword>
<organism evidence="3 4">
    <name type="scientific">Sinimarinibacterium thermocellulolyticum</name>
    <dbReference type="NCBI Taxonomy" id="3170016"/>
    <lineage>
        <taxon>Bacteria</taxon>
        <taxon>Pseudomonadati</taxon>
        <taxon>Pseudomonadota</taxon>
        <taxon>Gammaproteobacteria</taxon>
        <taxon>Nevskiales</taxon>
        <taxon>Nevskiaceae</taxon>
        <taxon>Sinimarinibacterium</taxon>
    </lineage>
</organism>
<accession>A0ABV2AAC7</accession>